<proteinExistence type="predicted"/>
<dbReference type="EMBL" id="LCDF01000004">
    <property type="protein sequence ID" value="KKS48736.1"/>
    <property type="molecule type" value="Genomic_DNA"/>
</dbReference>
<dbReference type="AlphaFoldDB" id="A0A0G1BR77"/>
<protein>
    <submittedName>
        <fullName evidence="1">Uncharacterized protein</fullName>
    </submittedName>
</protein>
<gene>
    <name evidence="1" type="ORF">UV11_C0004G0006</name>
</gene>
<reference evidence="1" key="1">
    <citation type="journal article" date="2015" name="Nature">
        <title>rRNA introns, odd ribosomes, and small enigmatic genomes across a large radiation of phyla.</title>
        <authorList>
            <person name="Brown C.T."/>
            <person name="Hug L.A."/>
            <person name="Thomas B.C."/>
            <person name="Sharon I."/>
            <person name="Castelle C.J."/>
            <person name="Singh A."/>
            <person name="Wilkins M.J."/>
            <person name="Williams K.H."/>
            <person name="Banfield J.F."/>
        </authorList>
    </citation>
    <scope>NUCLEOTIDE SEQUENCE [LARGE SCALE GENOMIC DNA]</scope>
</reference>
<dbReference type="STRING" id="1618659.UV11_C0004G0006"/>
<organism evidence="1 2">
    <name type="scientific">Candidatus Giovannonibacteria bacterium GW2011_GWF2_42_19</name>
    <dbReference type="NCBI Taxonomy" id="1618659"/>
    <lineage>
        <taxon>Bacteria</taxon>
        <taxon>Candidatus Giovannoniibacteriota</taxon>
    </lineage>
</organism>
<evidence type="ECO:0000313" key="1">
    <source>
        <dbReference type="EMBL" id="KKS48736.1"/>
    </source>
</evidence>
<evidence type="ECO:0000313" key="2">
    <source>
        <dbReference type="Proteomes" id="UP000034036"/>
    </source>
</evidence>
<sequence>MLFLNYSALQIGKTLAAPLKKSCQNEFVIYVFLCPERLISSVILISNGRKYPLSTASPRNVRAPTLSREFKISFTIKGETSLFPAATSSNNEKRAFYLFSFREEDGSLLKINMRLADDIYFLNYSNAAKNWPLADIFLDRGFKFDQQNATNDYRCPNLTYQTELMNFMRIEVEGKKDREMENIARENKLWGLPYLMEHVSKNLEFMLLEGKAQKKAQPLLYLLTVRLDYSIFYMPYAKSVWRSDENLKYTLDGTRDLYSSFDTYETLKKKGYGDEEIKKIDVSEKNILKEESGRI</sequence>
<accession>A0A0G1BR77</accession>
<comment type="caution">
    <text evidence="1">The sequence shown here is derived from an EMBL/GenBank/DDBJ whole genome shotgun (WGS) entry which is preliminary data.</text>
</comment>
<dbReference type="Proteomes" id="UP000034036">
    <property type="component" value="Unassembled WGS sequence"/>
</dbReference>
<name>A0A0G1BR77_9BACT</name>